<evidence type="ECO:0000313" key="1">
    <source>
        <dbReference type="EMBL" id="KAK3705686.1"/>
    </source>
</evidence>
<dbReference type="Proteomes" id="UP001283361">
    <property type="component" value="Unassembled WGS sequence"/>
</dbReference>
<name>A0AAE0XRT2_9GAST</name>
<sequence length="101" mass="11646">HLKPQEAGLSPMVMVSSADRRNVIDFLNPHIREEIFYIMYSLIRVCQYYNSSTSEFDKSHSGDFIADRMKTRTGVFILPHWSVYCDAGWAVGISGERYAHQ</sequence>
<keyword evidence="2" id="KW-1185">Reference proteome</keyword>
<accession>A0AAE0XRT2</accession>
<comment type="caution">
    <text evidence="1">The sequence shown here is derived from an EMBL/GenBank/DDBJ whole genome shotgun (WGS) entry which is preliminary data.</text>
</comment>
<reference evidence="1" key="1">
    <citation type="journal article" date="2023" name="G3 (Bethesda)">
        <title>A reference genome for the long-term kleptoplast-retaining sea slug Elysia crispata morphotype clarki.</title>
        <authorList>
            <person name="Eastman K.E."/>
            <person name="Pendleton A.L."/>
            <person name="Shaikh M.A."/>
            <person name="Suttiyut T."/>
            <person name="Ogas R."/>
            <person name="Tomko P."/>
            <person name="Gavelis G."/>
            <person name="Widhalm J.R."/>
            <person name="Wisecaver J.H."/>
        </authorList>
    </citation>
    <scope>NUCLEOTIDE SEQUENCE</scope>
    <source>
        <strain evidence="1">ECLA1</strain>
    </source>
</reference>
<dbReference type="EMBL" id="JAWDGP010007767">
    <property type="protein sequence ID" value="KAK3705686.1"/>
    <property type="molecule type" value="Genomic_DNA"/>
</dbReference>
<feature type="non-terminal residue" evidence="1">
    <location>
        <position position="1"/>
    </location>
</feature>
<dbReference type="AlphaFoldDB" id="A0AAE0XRT2"/>
<gene>
    <name evidence="1" type="ORF">RRG08_063163</name>
</gene>
<evidence type="ECO:0000313" key="2">
    <source>
        <dbReference type="Proteomes" id="UP001283361"/>
    </source>
</evidence>
<proteinExistence type="predicted"/>
<protein>
    <submittedName>
        <fullName evidence="1">Uncharacterized protein</fullName>
    </submittedName>
</protein>
<organism evidence="1 2">
    <name type="scientific">Elysia crispata</name>
    <name type="common">lettuce slug</name>
    <dbReference type="NCBI Taxonomy" id="231223"/>
    <lineage>
        <taxon>Eukaryota</taxon>
        <taxon>Metazoa</taxon>
        <taxon>Spiralia</taxon>
        <taxon>Lophotrochozoa</taxon>
        <taxon>Mollusca</taxon>
        <taxon>Gastropoda</taxon>
        <taxon>Heterobranchia</taxon>
        <taxon>Euthyneura</taxon>
        <taxon>Panpulmonata</taxon>
        <taxon>Sacoglossa</taxon>
        <taxon>Placobranchoidea</taxon>
        <taxon>Plakobranchidae</taxon>
        <taxon>Elysia</taxon>
    </lineage>
</organism>